<keyword evidence="4" id="KW-0808">Transferase</keyword>
<dbReference type="InterPro" id="IPR006162">
    <property type="entry name" value="Ppantetheine_attach_site"/>
</dbReference>
<dbReference type="InterPro" id="IPR032088">
    <property type="entry name" value="SAT"/>
</dbReference>
<feature type="active site" description="Proton acceptor; for dehydratase activity" evidence="6">
    <location>
        <position position="1346"/>
    </location>
</feature>
<dbReference type="InterPro" id="IPR020806">
    <property type="entry name" value="PKS_PP-bd"/>
</dbReference>
<dbReference type="Pfam" id="PF16073">
    <property type="entry name" value="SAT"/>
    <property type="match status" value="1"/>
</dbReference>
<dbReference type="SMART" id="SM00825">
    <property type="entry name" value="PKS_KS"/>
    <property type="match status" value="1"/>
</dbReference>
<feature type="domain" description="Ketosynthase family 3 (KS3)" evidence="9">
    <location>
        <begin position="397"/>
        <end position="825"/>
    </location>
</feature>
<dbReference type="PROSITE" id="PS50075">
    <property type="entry name" value="CARRIER"/>
    <property type="match status" value="2"/>
</dbReference>
<dbReference type="SUPFAM" id="SSF47336">
    <property type="entry name" value="ACP-like"/>
    <property type="match status" value="2"/>
</dbReference>
<evidence type="ECO:0000259" key="10">
    <source>
        <dbReference type="PROSITE" id="PS52019"/>
    </source>
</evidence>
<dbReference type="SMART" id="SM00823">
    <property type="entry name" value="PKS_PP"/>
    <property type="match status" value="2"/>
</dbReference>
<proteinExistence type="predicted"/>
<keyword evidence="5" id="KW-0843">Virulence</keyword>
<dbReference type="Gene3D" id="3.40.47.10">
    <property type="match status" value="1"/>
</dbReference>
<dbReference type="PROSITE" id="PS00606">
    <property type="entry name" value="KS3_1"/>
    <property type="match status" value="1"/>
</dbReference>
<accession>A0ABR3IY51</accession>
<dbReference type="PROSITE" id="PS52004">
    <property type="entry name" value="KS3_2"/>
    <property type="match status" value="1"/>
</dbReference>
<comment type="pathway">
    <text evidence="1">Secondary metabolite biosynthesis.</text>
</comment>
<feature type="active site" description="Proton donor; for dehydratase activity" evidence="6">
    <location>
        <position position="1532"/>
    </location>
</feature>
<feature type="region of interest" description="Disordered" evidence="7">
    <location>
        <begin position="1748"/>
        <end position="1776"/>
    </location>
</feature>
<evidence type="ECO:0000256" key="2">
    <source>
        <dbReference type="ARBA" id="ARBA00022450"/>
    </source>
</evidence>
<dbReference type="Gene3D" id="3.30.70.3290">
    <property type="match status" value="1"/>
</dbReference>
<keyword evidence="3" id="KW-0597">Phosphoprotein</keyword>
<feature type="domain" description="Carrier" evidence="8">
    <location>
        <begin position="1807"/>
        <end position="1881"/>
    </location>
</feature>
<dbReference type="Pfam" id="PF00550">
    <property type="entry name" value="PP-binding"/>
    <property type="match status" value="2"/>
</dbReference>
<dbReference type="InterPro" id="IPR020841">
    <property type="entry name" value="PKS_Beta-ketoAc_synthase_dom"/>
</dbReference>
<evidence type="ECO:0000313" key="12">
    <source>
        <dbReference type="Proteomes" id="UP001556367"/>
    </source>
</evidence>
<dbReference type="InterPro" id="IPR014031">
    <property type="entry name" value="Ketoacyl_synth_C"/>
</dbReference>
<dbReference type="InterPro" id="IPR029058">
    <property type="entry name" value="AB_hydrolase_fold"/>
</dbReference>
<feature type="region of interest" description="N-terminal hotdog fold" evidence="6">
    <location>
        <begin position="1298"/>
        <end position="1443"/>
    </location>
</feature>
<dbReference type="Gene3D" id="1.10.1200.10">
    <property type="entry name" value="ACP-like"/>
    <property type="match status" value="2"/>
</dbReference>
<dbReference type="InterPro" id="IPR001031">
    <property type="entry name" value="Thioesterase"/>
</dbReference>
<dbReference type="NCBIfam" id="TIGR04532">
    <property type="entry name" value="PT_fungal_PKS"/>
    <property type="match status" value="1"/>
</dbReference>
<feature type="region of interest" description="Disordered" evidence="7">
    <location>
        <begin position="1634"/>
        <end position="1671"/>
    </location>
</feature>
<evidence type="ECO:0000259" key="9">
    <source>
        <dbReference type="PROSITE" id="PS52004"/>
    </source>
</evidence>
<dbReference type="SUPFAM" id="SSF52151">
    <property type="entry name" value="FabD/lysophospholipase-like"/>
    <property type="match status" value="2"/>
</dbReference>
<dbReference type="Pfam" id="PF22621">
    <property type="entry name" value="CurL-like_PKS_C"/>
    <property type="match status" value="1"/>
</dbReference>
<dbReference type="SUPFAM" id="SSF53901">
    <property type="entry name" value="Thiolase-like"/>
    <property type="match status" value="1"/>
</dbReference>
<evidence type="ECO:0000256" key="6">
    <source>
        <dbReference type="PROSITE-ProRule" id="PRU01363"/>
    </source>
</evidence>
<dbReference type="InterPro" id="IPR049900">
    <property type="entry name" value="PKS_mFAS_DH"/>
</dbReference>
<dbReference type="InterPro" id="IPR030918">
    <property type="entry name" value="PT_fungal_PKS"/>
</dbReference>
<gene>
    <name evidence="11" type="ORF">HGRIS_010876</name>
</gene>
<keyword evidence="2" id="KW-0596">Phosphopantetheine</keyword>
<evidence type="ECO:0000256" key="4">
    <source>
        <dbReference type="ARBA" id="ARBA00022679"/>
    </source>
</evidence>
<dbReference type="InterPro" id="IPR014043">
    <property type="entry name" value="Acyl_transferase_dom"/>
</dbReference>
<dbReference type="InterPro" id="IPR009081">
    <property type="entry name" value="PP-bd_ACP"/>
</dbReference>
<feature type="compositionally biased region" description="Low complexity" evidence="7">
    <location>
        <begin position="1653"/>
        <end position="1671"/>
    </location>
</feature>
<dbReference type="PROSITE" id="PS00012">
    <property type="entry name" value="PHOSPHOPANTETHEINE"/>
    <property type="match status" value="1"/>
</dbReference>
<dbReference type="InterPro" id="IPR016036">
    <property type="entry name" value="Malonyl_transacylase_ACP-bd"/>
</dbReference>
<dbReference type="EMBL" id="JASNQZ010000014">
    <property type="protein sequence ID" value="KAL0948282.1"/>
    <property type="molecule type" value="Genomic_DNA"/>
</dbReference>
<dbReference type="InterPro" id="IPR001227">
    <property type="entry name" value="Ac_transferase_dom_sf"/>
</dbReference>
<evidence type="ECO:0000256" key="3">
    <source>
        <dbReference type="ARBA" id="ARBA00022553"/>
    </source>
</evidence>
<dbReference type="InterPro" id="IPR016039">
    <property type="entry name" value="Thiolase-like"/>
</dbReference>
<evidence type="ECO:0000313" key="11">
    <source>
        <dbReference type="EMBL" id="KAL0948282.1"/>
    </source>
</evidence>
<feature type="region of interest" description="C-terminal hotdog fold" evidence="6">
    <location>
        <begin position="1467"/>
        <end position="1621"/>
    </location>
</feature>
<feature type="domain" description="PKS/mFAS DH" evidence="10">
    <location>
        <begin position="1298"/>
        <end position="1621"/>
    </location>
</feature>
<keyword evidence="12" id="KW-1185">Reference proteome</keyword>
<dbReference type="Pfam" id="PF14765">
    <property type="entry name" value="PS-DH"/>
    <property type="match status" value="1"/>
</dbReference>
<dbReference type="SMART" id="SM00827">
    <property type="entry name" value="PKS_AT"/>
    <property type="match status" value="1"/>
</dbReference>
<dbReference type="PANTHER" id="PTHR43775">
    <property type="entry name" value="FATTY ACID SYNTHASE"/>
    <property type="match status" value="1"/>
</dbReference>
<dbReference type="Gene3D" id="3.40.366.10">
    <property type="entry name" value="Malonyl-Coenzyme A Acyl Carrier Protein, domain 2"/>
    <property type="match status" value="3"/>
</dbReference>
<dbReference type="SUPFAM" id="SSF55048">
    <property type="entry name" value="Probable ACP-binding domain of malonyl-CoA ACP transacylase"/>
    <property type="match status" value="1"/>
</dbReference>
<dbReference type="InterPro" id="IPR042104">
    <property type="entry name" value="PKS_dehydratase_sf"/>
</dbReference>
<dbReference type="Gene3D" id="3.40.50.1820">
    <property type="entry name" value="alpha/beta hydrolase"/>
    <property type="match status" value="1"/>
</dbReference>
<dbReference type="InterPro" id="IPR018201">
    <property type="entry name" value="Ketoacyl_synth_AS"/>
</dbReference>
<name>A0ABR3IY51_9AGAR</name>
<dbReference type="InterPro" id="IPR014030">
    <property type="entry name" value="Ketoacyl_synth_N"/>
</dbReference>
<dbReference type="InterPro" id="IPR016035">
    <property type="entry name" value="Acyl_Trfase/lysoPLipase"/>
</dbReference>
<dbReference type="Pfam" id="PF00109">
    <property type="entry name" value="ketoacyl-synt"/>
    <property type="match status" value="1"/>
</dbReference>
<dbReference type="Pfam" id="PF00698">
    <property type="entry name" value="Acyl_transf_1"/>
    <property type="match status" value="1"/>
</dbReference>
<evidence type="ECO:0000256" key="5">
    <source>
        <dbReference type="ARBA" id="ARBA00023026"/>
    </source>
</evidence>
<dbReference type="Pfam" id="PF02801">
    <property type="entry name" value="Ketoacyl-synt_C"/>
    <property type="match status" value="1"/>
</dbReference>
<dbReference type="PROSITE" id="PS52019">
    <property type="entry name" value="PKS_MFAS_DH"/>
    <property type="match status" value="1"/>
</dbReference>
<evidence type="ECO:0000256" key="1">
    <source>
        <dbReference type="ARBA" id="ARBA00005179"/>
    </source>
</evidence>
<dbReference type="SMART" id="SM01294">
    <property type="entry name" value="PKS_PP_betabranch"/>
    <property type="match status" value="1"/>
</dbReference>
<dbReference type="InterPro" id="IPR050091">
    <property type="entry name" value="PKS_NRPS_Biosynth_Enz"/>
</dbReference>
<dbReference type="Proteomes" id="UP001556367">
    <property type="component" value="Unassembled WGS sequence"/>
</dbReference>
<dbReference type="CDD" id="cd00833">
    <property type="entry name" value="PKS"/>
    <property type="match status" value="1"/>
</dbReference>
<dbReference type="InterPro" id="IPR036736">
    <property type="entry name" value="ACP-like_sf"/>
</dbReference>
<organism evidence="11 12">
    <name type="scientific">Hohenbuehelia grisea</name>
    <dbReference type="NCBI Taxonomy" id="104357"/>
    <lineage>
        <taxon>Eukaryota</taxon>
        <taxon>Fungi</taxon>
        <taxon>Dikarya</taxon>
        <taxon>Basidiomycota</taxon>
        <taxon>Agaricomycotina</taxon>
        <taxon>Agaricomycetes</taxon>
        <taxon>Agaricomycetidae</taxon>
        <taxon>Agaricales</taxon>
        <taxon>Pleurotineae</taxon>
        <taxon>Pleurotaceae</taxon>
        <taxon>Hohenbuehelia</taxon>
    </lineage>
</organism>
<dbReference type="Pfam" id="PF00975">
    <property type="entry name" value="Thioesterase"/>
    <property type="match status" value="1"/>
</dbReference>
<dbReference type="InterPro" id="IPR049551">
    <property type="entry name" value="PKS_DH_C"/>
</dbReference>
<protein>
    <recommendedName>
        <fullName evidence="13">Polyketide synthase</fullName>
    </recommendedName>
</protein>
<feature type="domain" description="Carrier" evidence="8">
    <location>
        <begin position="1669"/>
        <end position="1745"/>
    </location>
</feature>
<evidence type="ECO:0000259" key="8">
    <source>
        <dbReference type="PROSITE" id="PS50075"/>
    </source>
</evidence>
<reference evidence="12" key="1">
    <citation type="submission" date="2024-06" db="EMBL/GenBank/DDBJ databases">
        <title>Multi-omics analyses provide insights into the biosynthesis of the anticancer antibiotic pleurotin in Hohenbuehelia grisea.</title>
        <authorList>
            <person name="Weaver J.A."/>
            <person name="Alberti F."/>
        </authorList>
    </citation>
    <scope>NUCLEOTIDE SEQUENCE [LARGE SCALE GENOMIC DNA]</scope>
    <source>
        <strain evidence="12">T-177</strain>
    </source>
</reference>
<sequence length="2168" mass="232930">MAATSNITSGILTQLDVPVFAGQGTTAANSPKTRGQAQRDAATPNGSLLLAACFEAFHQEISSLSEEELAQTDIDIADFKTHESFLAVPSERYQSNPIITGTTLFLIQSLRYIAFIEALGVSTDSLTPFSDVLKRNLEHGLGVLGFSSGILPACVVGTSFSAITFLTHAVEAYRLAFWIGVRTQSYRSANVGEGASLPWSLVFMGLGKKTAEEAIANFRKENDVPFLFVTAIMDEKSVTISGPPTALAAFADSISGGPVVHKTNIDTLYHAAVHAGGARAQVLADISRRKIKFPTLSDVKVPIRSTFTGELLSKSTTGSLVEHVVDMILTQPVNWDLVIDSLVKAAPADAVVRLLNVGPGAGLTRSMERSFVRERACSVDISSINEAAPAEQTESKQEPIAIVGMAVNMPGARDAAQLWQVLEQGINTISEVPELRFKISDYNNPKNPNAKRQMKAHTGNFIDGADEFDNKFFKISPREAKSMDPQQRVLLHTAYEALEHSGYVPNSTPTSSPDDFGCYIGVATHDYIQNLRDEIDVYYSTGTLKAFLSGRISYAMQLSGPSIVVDTACSSSAVAVYQGCRALMNGDCNAAMVGGINVIASPDMMIGLDRGHFLSPTGQCKAFDDSADGYSRSEGCGIFVLKRLSDAIAEDDNILGVIRGIEVNQSGLAHSITHPHAPTQATLFKQVLARSGLDSRRVSVVEAHGTGTQAGDPNELESIRSIFAQNRSPTNPLHITSIKANIGHLEAASGAAGLAKLLLMLKNRTIPKQISLKNLNPKIANLASDHTVIDTEHTPWVPGSDASTRIALLNNFGAAGSNTAMLLEEFINSKASIEVPEGLPFVFGLSAKTEDALATLRNKYVDWLQSPESADVRFSDIAYTMTARRQIYNHRIAVTASSRPELIEKLQKAAGVPIVDSRAQSVFVFSGQGSQYLGMGQSLYQSTPLFKQHIDQCHGILTASGFPGVLPIINPGAEGSGLTQLEEFEANQAAIFSVEYALAQLWISFGVSPAAVVGHSLGEYAALVIANVLSLKGALLIVASRVRFMVQKCAVESTGMIAVNLGSESVSRALASSSSFADLSIACYNSETDCVLSGPIEKLKEFKAHLDAEVHCKNVLLTVPFGYHSSAMEPLLQDLILVAKHATIRAPTIPVISNVLGEMVLPGDASVFTPEYFARHCAQPVQFEKGIRSLLSNPAFGKVDAWIEIGPHTSTLPMLKSISAVPQGSPLLATLRKQQDGWSTITNSLAQLFLSNVPVHWRGTFAHLPAVTCADLPAYPLARNKFWVAFKESEAAPALAAPPVDASQPSNLVTEFSMLNAWVQYPSLENGHVAKFETPISQLAGSITGHSVGGMPLCPASVYLEQVFAGIELSKRHLGYEFPNHNPKLRKIEFAMPLVYDENVPRIVIASITMNDGFGSFAVSSRIGATDEAVHVRGEFQFQASERTVAKFARRQPIVERQMAAVSHPHGEELPQKFSTRTAYEVIFPRVVDYAKEYRTMRSLIVTPSVMEGHADVKLPKDYDRGKYVAHPVFMDTLLHVAGFVANMHGEVDDAYICSQVGTVSVVPTLLDYDATYAVYCNNAWLEDEGVMLAEAYAVQVGEPRRIVAHLKGMQFRRVRLSSLKKALARAAGKTLSAPAAKASPPKVTIRTETRTASPPVSAPSHAQSAASSSSVDTQSEIIKIVSETCDVSNIDVNTDLGSLGVDSLMSIEIFGKLEATFPGADLDANALSSCQSVADIVKEVSSKLGSVQLASSPSSPRTQPVSGASTPRTQAFSGASTPRTLVFSGASTPRTLIDEDKLPEPTVLVVDGSIDVKQLLANVLDISVKEIGDDSDFESLGLDSLTSIEALHALKNEFGLDLPSDFFTVCPNARSVQAYLSLHLRAKAKIEAAVAPKTIDSHLKAKVAEVAQTNLSRIAKALRLDIVPVPIQQSKTTTNLPVFLIHDGSGLVNYYERLSPLNRNIWGIHNPHFVTAQPWDNVVHMATAYADYIQSTSKGPVIVGGWSFGGVAAYEASLQLQKRGVQVKGVLLIDSPSPINHVPLSDALIDSVVNLDARAAASDLGRLVKTQFEMNSRMLGRYDPYATGGACPPLAMLRSSEGYNPPGVADVPIWLADRSDPKLASAGWQSLTATPIRIFDIPGNHFQPFHQSNIGGVSTQIAAGCEHIESL</sequence>
<evidence type="ECO:0008006" key="13">
    <source>
        <dbReference type="Google" id="ProtNLM"/>
    </source>
</evidence>
<evidence type="ECO:0000256" key="7">
    <source>
        <dbReference type="SAM" id="MobiDB-lite"/>
    </source>
</evidence>
<comment type="caution">
    <text evidence="11">The sequence shown here is derived from an EMBL/GenBank/DDBJ whole genome shotgun (WGS) entry which is preliminary data.</text>
</comment>
<feature type="compositionally biased region" description="Low complexity" evidence="7">
    <location>
        <begin position="1634"/>
        <end position="1643"/>
    </location>
</feature>
<dbReference type="SUPFAM" id="SSF53474">
    <property type="entry name" value="alpha/beta-Hydrolases"/>
    <property type="match status" value="1"/>
</dbReference>
<dbReference type="Gene3D" id="3.10.129.110">
    <property type="entry name" value="Polyketide synthase dehydratase"/>
    <property type="match status" value="1"/>
</dbReference>
<dbReference type="PANTHER" id="PTHR43775:SF21">
    <property type="entry name" value="NON-REDUCING POLYKETIDE SYNTHASE AUSA-RELATED"/>
    <property type="match status" value="1"/>
</dbReference>
<dbReference type="Gene3D" id="3.30.70.250">
    <property type="entry name" value="Malonyl-CoA ACP transacylase, ACP-binding"/>
    <property type="match status" value="1"/>
</dbReference>